<evidence type="ECO:0000256" key="3">
    <source>
        <dbReference type="SAM" id="MobiDB-lite"/>
    </source>
</evidence>
<gene>
    <name evidence="4" type="ORF">SK069_16400</name>
</gene>
<evidence type="ECO:0000256" key="2">
    <source>
        <dbReference type="RuleBase" id="RU003452"/>
    </source>
</evidence>
<dbReference type="PANTHER" id="PTHR11786">
    <property type="entry name" value="N-HYDROXYARYLAMINE O-ACETYLTRANSFERASE"/>
    <property type="match status" value="1"/>
</dbReference>
<keyword evidence="5" id="KW-1185">Reference proteome</keyword>
<accession>A0ABU4VP18</accession>
<feature type="region of interest" description="Disordered" evidence="3">
    <location>
        <begin position="1"/>
        <end position="24"/>
    </location>
</feature>
<comment type="similarity">
    <text evidence="1 2">Belongs to the arylamine N-acetyltransferase family.</text>
</comment>
<name>A0ABU4VP18_9ACTN</name>
<dbReference type="Proteomes" id="UP001277761">
    <property type="component" value="Unassembled WGS sequence"/>
</dbReference>
<dbReference type="RefSeq" id="WP_319955331.1">
    <property type="nucleotide sequence ID" value="NZ_JAXAVX010000011.1"/>
</dbReference>
<evidence type="ECO:0000256" key="1">
    <source>
        <dbReference type="ARBA" id="ARBA00006547"/>
    </source>
</evidence>
<sequence>MSFTWQGVGSERPDDAAEPTPPRDAAASALDVDASALDVDAVLRRIGITHPPAPSAEALALLQRAWVGAIPFENLDVVLGRPIRLGLPAIEDKLVHRGRGGYCLEHVPLFVALLRALGWEAHQALASMTGLETQHAPPTHATAIVRLGGEQWMADVGFGGGPLLPLPLRDGAEVGGDGTWAHRLVRRGDRWQQQTWRKGGWTPTHATTAEPATAPAIAEANRWVSTDPASLFVGRAVLMRVTEHERTVLVDRELRVARPGTAEETRRTLDPDERITEIVEGFGVALDDDERAALR</sequence>
<dbReference type="InterPro" id="IPR001447">
    <property type="entry name" value="Arylamine_N-AcTrfase"/>
</dbReference>
<protein>
    <submittedName>
        <fullName evidence="4">Arylamine N-acetyltransferase</fullName>
    </submittedName>
</protein>
<dbReference type="SUPFAM" id="SSF54001">
    <property type="entry name" value="Cysteine proteinases"/>
    <property type="match status" value="1"/>
</dbReference>
<dbReference type="InterPro" id="IPR038765">
    <property type="entry name" value="Papain-like_cys_pep_sf"/>
</dbReference>
<proteinExistence type="inferred from homology"/>
<dbReference type="Gene3D" id="2.40.128.150">
    <property type="entry name" value="Cysteine proteinases"/>
    <property type="match status" value="1"/>
</dbReference>
<evidence type="ECO:0000313" key="4">
    <source>
        <dbReference type="EMBL" id="MDX8153180.1"/>
    </source>
</evidence>
<comment type="caution">
    <text evidence="4">The sequence shown here is derived from an EMBL/GenBank/DDBJ whole genome shotgun (WGS) entry which is preliminary data.</text>
</comment>
<dbReference type="EMBL" id="JAXAVX010000011">
    <property type="protein sequence ID" value="MDX8153180.1"/>
    <property type="molecule type" value="Genomic_DNA"/>
</dbReference>
<dbReference type="PRINTS" id="PR01543">
    <property type="entry name" value="ANATRNSFRASE"/>
</dbReference>
<reference evidence="4 5" key="1">
    <citation type="submission" date="2023-11" db="EMBL/GenBank/DDBJ databases">
        <authorList>
            <person name="Xu M."/>
            <person name="Jiang T."/>
        </authorList>
    </citation>
    <scope>NUCLEOTIDE SEQUENCE [LARGE SCALE GENOMIC DNA]</scope>
    <source>
        <strain evidence="4 5">SD</strain>
    </source>
</reference>
<dbReference type="Pfam" id="PF00797">
    <property type="entry name" value="Acetyltransf_2"/>
    <property type="match status" value="1"/>
</dbReference>
<evidence type="ECO:0000313" key="5">
    <source>
        <dbReference type="Proteomes" id="UP001277761"/>
    </source>
</evidence>
<dbReference type="PANTHER" id="PTHR11786:SF0">
    <property type="entry name" value="ARYLAMINE N-ACETYLTRANSFERASE 4-RELATED"/>
    <property type="match status" value="1"/>
</dbReference>
<dbReference type="Gene3D" id="3.30.2140.10">
    <property type="entry name" value="Arylamine N-acetyltransferase"/>
    <property type="match status" value="1"/>
</dbReference>
<organism evidence="4 5">
    <name type="scientific">Patulibacter brassicae</name>
    <dbReference type="NCBI Taxonomy" id="1705717"/>
    <lineage>
        <taxon>Bacteria</taxon>
        <taxon>Bacillati</taxon>
        <taxon>Actinomycetota</taxon>
        <taxon>Thermoleophilia</taxon>
        <taxon>Solirubrobacterales</taxon>
        <taxon>Patulibacteraceae</taxon>
        <taxon>Patulibacter</taxon>
    </lineage>
</organism>